<gene>
    <name evidence="1" type="primary">tssF</name>
    <name evidence="1" type="ORF">GTP23_14240</name>
</gene>
<dbReference type="InterPro" id="IPR010272">
    <property type="entry name" value="T6SS_TssF"/>
</dbReference>
<dbReference type="Proteomes" id="UP000444316">
    <property type="component" value="Unassembled WGS sequence"/>
</dbReference>
<dbReference type="PANTHER" id="PTHR35370:SF1">
    <property type="entry name" value="TYPE VI SECRETION SYSTEM COMPONENT TSSF1"/>
    <property type="match status" value="1"/>
</dbReference>
<name>A0A845I572_9BURK</name>
<comment type="caution">
    <text evidence="1">The sequence shown here is derived from an EMBL/GenBank/DDBJ whole genome shotgun (WGS) entry which is preliminary data.</text>
</comment>
<protein>
    <submittedName>
        <fullName evidence="1">Type VI secretion system baseplate subunit TssF</fullName>
    </submittedName>
</protein>
<dbReference type="NCBIfam" id="TIGR03359">
    <property type="entry name" value="VI_chp_6"/>
    <property type="match status" value="1"/>
</dbReference>
<dbReference type="PIRSF" id="PIRSF028304">
    <property type="entry name" value="UCP028304"/>
    <property type="match status" value="1"/>
</dbReference>
<dbReference type="EMBL" id="WWCL01000003">
    <property type="protein sequence ID" value="MYN46208.1"/>
    <property type="molecule type" value="Genomic_DNA"/>
</dbReference>
<keyword evidence="2" id="KW-1185">Reference proteome</keyword>
<organism evidence="1 2">
    <name type="scientific">Duganella fentianensis</name>
    <dbReference type="NCBI Taxonomy" id="2692177"/>
    <lineage>
        <taxon>Bacteria</taxon>
        <taxon>Pseudomonadati</taxon>
        <taxon>Pseudomonadota</taxon>
        <taxon>Betaproteobacteria</taxon>
        <taxon>Burkholderiales</taxon>
        <taxon>Oxalobacteraceae</taxon>
        <taxon>Telluria group</taxon>
        <taxon>Duganella</taxon>
    </lineage>
</organism>
<sequence length="608" mass="67363">MEDLLPYFERELVQLRQLGREMGERYPGICGGLQLGGDNCPDPHVEQLIQSVALLSARIAKKLDDSYPEFTEALLQMLFPHYLRPFPSCSIIRASYPVHGAAGASTVLTIPRGTEMDSSAVQGVRCRFKTAYEIKLSPISLKEVQFNALVQPPAGMSLPPASSASLSMVIDGKLPAELTLLRVYIDADQSLSASLRDALFLRVGSAYIEVDAGRWIALPSIPLAPVGFADDEALMPVDARSQVAYRILSEYFVFPEKFNFFDIDLASLKRYLPAQGLRFTLHLVLTGIVADSHQARMLDTLSAENLQPGCSPVVNLFQRAGHPIGVTHHTADYGLLADATRPEAFEVYSIDTVHMVSRRDRGEQVAELRPFYSLRHGESVSDHGRFWVLRHDATLAAISPGHEKRLTLVDADFNPTVVEKTSLSIALSCTNRDLPSLLPEHGRDAELTPLRDATSYIVRLLRKPSRTYKFSAGDGNHWRLISHLTVNQQGLGKDGLSILREMLALHDLPQSPMSRRQIAGIYGLESVETVNWMRTQYGASLVHGTEVRITLEDDAFIGTGLLLFVQVIDQFLGLYAQVNSFIELVILSQQTGKELIRCKPRSGYQTLA</sequence>
<dbReference type="RefSeq" id="WP_161035784.1">
    <property type="nucleotide sequence ID" value="NZ_WWCL01000003.1"/>
</dbReference>
<accession>A0A845I572</accession>
<evidence type="ECO:0000313" key="1">
    <source>
        <dbReference type="EMBL" id="MYN46208.1"/>
    </source>
</evidence>
<dbReference type="AlphaFoldDB" id="A0A845I572"/>
<reference evidence="1" key="1">
    <citation type="submission" date="2019-12" db="EMBL/GenBank/DDBJ databases">
        <title>Novel species isolated from a subtropical stream in China.</title>
        <authorList>
            <person name="Lu H."/>
        </authorList>
    </citation>
    <scope>NUCLEOTIDE SEQUENCE [LARGE SCALE GENOMIC DNA]</scope>
    <source>
        <strain evidence="1">FT93W</strain>
    </source>
</reference>
<dbReference type="PANTHER" id="PTHR35370">
    <property type="entry name" value="CYTOPLASMIC PROTEIN-RELATED-RELATED"/>
    <property type="match status" value="1"/>
</dbReference>
<evidence type="ECO:0000313" key="2">
    <source>
        <dbReference type="Proteomes" id="UP000444316"/>
    </source>
</evidence>
<dbReference type="Pfam" id="PF05947">
    <property type="entry name" value="T6SS_TssF"/>
    <property type="match status" value="1"/>
</dbReference>
<proteinExistence type="predicted"/>